<dbReference type="AlphaFoldDB" id="A0A4Y7LFT5"/>
<name>A0A4Y7LFT5_PAPSO</name>
<evidence type="ECO:0000256" key="1">
    <source>
        <dbReference type="ARBA" id="ARBA00012513"/>
    </source>
</evidence>
<feature type="compositionally biased region" description="Low complexity" evidence="9">
    <location>
        <begin position="637"/>
        <end position="647"/>
    </location>
</feature>
<dbReference type="EMBL" id="CM010725">
    <property type="protein sequence ID" value="RZC83151.1"/>
    <property type="molecule type" value="Genomic_DNA"/>
</dbReference>
<reference evidence="11 12" key="1">
    <citation type="journal article" date="2018" name="Science">
        <title>The opium poppy genome and morphinan production.</title>
        <authorList>
            <person name="Guo L."/>
            <person name="Winzer T."/>
            <person name="Yang X."/>
            <person name="Li Y."/>
            <person name="Ning Z."/>
            <person name="He Z."/>
            <person name="Teodor R."/>
            <person name="Lu Y."/>
            <person name="Bowser T.A."/>
            <person name="Graham I.A."/>
            <person name="Ye K."/>
        </authorList>
    </citation>
    <scope>NUCLEOTIDE SEQUENCE [LARGE SCALE GENOMIC DNA]</scope>
    <source>
        <strain evidence="12">cv. HN1</strain>
        <tissue evidence="11">Leaves</tissue>
    </source>
</reference>
<dbReference type="GO" id="GO:0005524">
    <property type="term" value="F:ATP binding"/>
    <property type="evidence" value="ECO:0007669"/>
    <property type="project" value="UniProtKB-KW"/>
</dbReference>
<keyword evidence="3" id="KW-0808">Transferase</keyword>
<dbReference type="FunFam" id="1.10.510.10:FF:000349">
    <property type="entry name" value="probable serine/threonine-protein kinase DDB_G0280111"/>
    <property type="match status" value="1"/>
</dbReference>
<dbReference type="GO" id="GO:0004674">
    <property type="term" value="F:protein serine/threonine kinase activity"/>
    <property type="evidence" value="ECO:0007669"/>
    <property type="project" value="UniProtKB-KW"/>
</dbReference>
<evidence type="ECO:0000256" key="5">
    <source>
        <dbReference type="ARBA" id="ARBA00022777"/>
    </source>
</evidence>
<evidence type="ECO:0000313" key="11">
    <source>
        <dbReference type="EMBL" id="RZC83151.1"/>
    </source>
</evidence>
<feature type="domain" description="Protein kinase" evidence="10">
    <location>
        <begin position="27"/>
        <end position="298"/>
    </location>
</feature>
<evidence type="ECO:0000256" key="4">
    <source>
        <dbReference type="ARBA" id="ARBA00022741"/>
    </source>
</evidence>
<dbReference type="STRING" id="3469.A0A4Y7LFT5"/>
<gene>
    <name evidence="11" type="ORF">C5167_045937</name>
</gene>
<dbReference type="Pfam" id="PF00069">
    <property type="entry name" value="Pkinase"/>
    <property type="match status" value="1"/>
</dbReference>
<feature type="compositionally biased region" description="Basic and acidic residues" evidence="9">
    <location>
        <begin position="434"/>
        <end position="459"/>
    </location>
</feature>
<dbReference type="CDD" id="cd13985">
    <property type="entry name" value="STKc_GAK_like"/>
    <property type="match status" value="1"/>
</dbReference>
<feature type="compositionally biased region" description="Basic and acidic residues" evidence="9">
    <location>
        <begin position="327"/>
        <end position="338"/>
    </location>
</feature>
<keyword evidence="12" id="KW-1185">Reference proteome</keyword>
<dbReference type="InterPro" id="IPR008271">
    <property type="entry name" value="Ser/Thr_kinase_AS"/>
</dbReference>
<comment type="catalytic activity">
    <reaction evidence="8">
        <text>L-seryl-[protein] + ATP = O-phospho-L-seryl-[protein] + ADP + H(+)</text>
        <dbReference type="Rhea" id="RHEA:17989"/>
        <dbReference type="Rhea" id="RHEA-COMP:9863"/>
        <dbReference type="Rhea" id="RHEA-COMP:11604"/>
        <dbReference type="ChEBI" id="CHEBI:15378"/>
        <dbReference type="ChEBI" id="CHEBI:29999"/>
        <dbReference type="ChEBI" id="CHEBI:30616"/>
        <dbReference type="ChEBI" id="CHEBI:83421"/>
        <dbReference type="ChEBI" id="CHEBI:456216"/>
        <dbReference type="EC" id="2.7.11.1"/>
    </reaction>
</comment>
<evidence type="ECO:0000256" key="9">
    <source>
        <dbReference type="SAM" id="MobiDB-lite"/>
    </source>
</evidence>
<protein>
    <recommendedName>
        <fullName evidence="1">non-specific serine/threonine protein kinase</fullName>
        <ecNumber evidence="1">2.7.11.1</ecNumber>
    </recommendedName>
</protein>
<dbReference type="PROSITE" id="PS00108">
    <property type="entry name" value="PROTEIN_KINASE_ST"/>
    <property type="match status" value="1"/>
</dbReference>
<keyword evidence="5" id="KW-0418">Kinase</keyword>
<accession>A0A4Y7LFT5</accession>
<dbReference type="SMART" id="SM00220">
    <property type="entry name" value="S_TKc"/>
    <property type="match status" value="1"/>
</dbReference>
<evidence type="ECO:0000256" key="3">
    <source>
        <dbReference type="ARBA" id="ARBA00022679"/>
    </source>
</evidence>
<dbReference type="InterPro" id="IPR011009">
    <property type="entry name" value="Kinase-like_dom_sf"/>
</dbReference>
<feature type="compositionally biased region" description="Polar residues" evidence="9">
    <location>
        <begin position="687"/>
        <end position="698"/>
    </location>
</feature>
<feature type="compositionally biased region" description="Pro residues" evidence="9">
    <location>
        <begin position="354"/>
        <end position="367"/>
    </location>
</feature>
<feature type="compositionally biased region" description="Polar residues" evidence="9">
    <location>
        <begin position="423"/>
        <end position="433"/>
    </location>
</feature>
<feature type="region of interest" description="Disordered" evidence="9">
    <location>
        <begin position="486"/>
        <end position="505"/>
    </location>
</feature>
<evidence type="ECO:0000259" key="10">
    <source>
        <dbReference type="PROSITE" id="PS50011"/>
    </source>
</evidence>
<feature type="compositionally biased region" description="Polar residues" evidence="9">
    <location>
        <begin position="613"/>
        <end position="636"/>
    </location>
</feature>
<dbReference type="OMA" id="WPFISMI"/>
<evidence type="ECO:0000256" key="8">
    <source>
        <dbReference type="ARBA" id="ARBA00048679"/>
    </source>
</evidence>
<evidence type="ECO:0000313" key="12">
    <source>
        <dbReference type="Proteomes" id="UP000316621"/>
    </source>
</evidence>
<feature type="compositionally biased region" description="Polar residues" evidence="9">
    <location>
        <begin position="555"/>
        <end position="576"/>
    </location>
</feature>
<dbReference type="PANTHER" id="PTHR22967">
    <property type="entry name" value="SERINE/THREONINE PROTEIN KINASE"/>
    <property type="match status" value="1"/>
</dbReference>
<dbReference type="GO" id="GO:0005737">
    <property type="term" value="C:cytoplasm"/>
    <property type="evidence" value="ECO:0007669"/>
    <property type="project" value="TreeGrafter"/>
</dbReference>
<evidence type="ECO:0000256" key="7">
    <source>
        <dbReference type="ARBA" id="ARBA00047899"/>
    </source>
</evidence>
<dbReference type="EC" id="2.7.11.1" evidence="1"/>
<sequence length="705" mass="78764">MWKFKPFMGKEQVGLEGRTVDIGNLKLNIRNVIAEGGFSSVYLARDVNQPSQQYALKHIICNDQELVNLVVKEISVMKSLKGHPNVVSLQAQTILDMGRTKEALIVMEYCEKSLVSVLESRGAGFFDEKSVLKIFRDVCNAVFAMHCQSPPIAHRDLKAENLLLGQDGAWKLCDFGSTSTNHKRFERPEEMGLEEDNIRKHTTPAYRAPEMWDLFRKELINEKVDIWALGCLLFRICYFKSTFDGESKLQILNGNYRIPEMPKYSSSVTDLIKEMLQSSPDDRPDITQARALLDWPFISMNLVLNFCWWQVWFRVNELLPAEIKKSLPDRPVDMRGPDIDVDGMSNSARRSSPSPMPQRSPPPPPSSKEPVQTLGGGGAPLGAFWSTQHAKTSPGTDKSSPIFDEEPNRGHPEISPPKDLNMRSRSAWISQESSIRKSVDSPSKDFEIKFYSDDADRGSGKTGVSQTDKVTSQNETFDTFVADFDTAKLDPGSSNSESTKEQSLKVEVDKLKEQLQQSNLEKAEITAKYEKLSAICRSQRQELQELKQALAARTPSPNRDPSKYQTSPASNQSVTPPQREKKEGTIWELQEGMFAESSPTLDSQPWKPFTNEPKPQTLLSKNNSKSVRTTNGHQNKPASSPGASSSATDSWGFGTDNFTAVPTSSNISRTSPSGQGNNSQRFEDYPRNSTSENKQVSQPAGWAGF</sequence>
<dbReference type="Gene3D" id="1.10.510.10">
    <property type="entry name" value="Transferase(Phosphotransferase) domain 1"/>
    <property type="match status" value="1"/>
</dbReference>
<keyword evidence="4" id="KW-0547">Nucleotide-binding</keyword>
<feature type="region of interest" description="Disordered" evidence="9">
    <location>
        <begin position="327"/>
        <end position="475"/>
    </location>
</feature>
<organism evidence="11 12">
    <name type="scientific">Papaver somniferum</name>
    <name type="common">Opium poppy</name>
    <dbReference type="NCBI Taxonomy" id="3469"/>
    <lineage>
        <taxon>Eukaryota</taxon>
        <taxon>Viridiplantae</taxon>
        <taxon>Streptophyta</taxon>
        <taxon>Embryophyta</taxon>
        <taxon>Tracheophyta</taxon>
        <taxon>Spermatophyta</taxon>
        <taxon>Magnoliopsida</taxon>
        <taxon>Ranunculales</taxon>
        <taxon>Papaveraceae</taxon>
        <taxon>Papaveroideae</taxon>
        <taxon>Papaver</taxon>
    </lineage>
</organism>
<dbReference type="SUPFAM" id="SSF56112">
    <property type="entry name" value="Protein kinase-like (PK-like)"/>
    <property type="match status" value="1"/>
</dbReference>
<keyword evidence="2" id="KW-0723">Serine/threonine-protein kinase</keyword>
<keyword evidence="6" id="KW-0067">ATP-binding</keyword>
<evidence type="ECO:0000256" key="6">
    <source>
        <dbReference type="ARBA" id="ARBA00022840"/>
    </source>
</evidence>
<dbReference type="Gramene" id="RZC83151">
    <property type="protein sequence ID" value="RZC83151"/>
    <property type="gene ID" value="C5167_045937"/>
</dbReference>
<feature type="region of interest" description="Disordered" evidence="9">
    <location>
        <begin position="546"/>
        <end position="705"/>
    </location>
</feature>
<proteinExistence type="predicted"/>
<dbReference type="PANTHER" id="PTHR22967:SF57">
    <property type="entry name" value="AUXILIN, ISOFORM A-RELATED"/>
    <property type="match status" value="1"/>
</dbReference>
<feature type="compositionally biased region" description="Polar residues" evidence="9">
    <location>
        <begin position="656"/>
        <end position="680"/>
    </location>
</feature>
<dbReference type="InterPro" id="IPR000719">
    <property type="entry name" value="Prot_kinase_dom"/>
</dbReference>
<dbReference type="Proteomes" id="UP000316621">
    <property type="component" value="Chromosome 11"/>
</dbReference>
<feature type="compositionally biased region" description="Polar residues" evidence="9">
    <location>
        <begin position="385"/>
        <end position="399"/>
    </location>
</feature>
<dbReference type="PROSITE" id="PS50011">
    <property type="entry name" value="PROTEIN_KINASE_DOM"/>
    <property type="match status" value="1"/>
</dbReference>
<comment type="catalytic activity">
    <reaction evidence="7">
        <text>L-threonyl-[protein] + ATP = O-phospho-L-threonyl-[protein] + ADP + H(+)</text>
        <dbReference type="Rhea" id="RHEA:46608"/>
        <dbReference type="Rhea" id="RHEA-COMP:11060"/>
        <dbReference type="Rhea" id="RHEA-COMP:11605"/>
        <dbReference type="ChEBI" id="CHEBI:15378"/>
        <dbReference type="ChEBI" id="CHEBI:30013"/>
        <dbReference type="ChEBI" id="CHEBI:30616"/>
        <dbReference type="ChEBI" id="CHEBI:61977"/>
        <dbReference type="ChEBI" id="CHEBI:456216"/>
        <dbReference type="EC" id="2.7.11.1"/>
    </reaction>
</comment>
<feature type="compositionally biased region" description="Polar residues" evidence="9">
    <location>
        <begin position="462"/>
        <end position="475"/>
    </location>
</feature>
<evidence type="ECO:0000256" key="2">
    <source>
        <dbReference type="ARBA" id="ARBA00022527"/>
    </source>
</evidence>